<sequence>MLDQKNVATYVPEIKLRSNSVRIKHKPSETFPDQLQIGPSMTIGTRTNQARSLRYYRTCTLSGRYVATEPSQSSVAT</sequence>
<name>A0A8S9QRJ2_BRACR</name>
<dbReference type="Proteomes" id="UP000712600">
    <property type="component" value="Unassembled WGS sequence"/>
</dbReference>
<organism evidence="1 2">
    <name type="scientific">Brassica cretica</name>
    <name type="common">Mustard</name>
    <dbReference type="NCBI Taxonomy" id="69181"/>
    <lineage>
        <taxon>Eukaryota</taxon>
        <taxon>Viridiplantae</taxon>
        <taxon>Streptophyta</taxon>
        <taxon>Embryophyta</taxon>
        <taxon>Tracheophyta</taxon>
        <taxon>Spermatophyta</taxon>
        <taxon>Magnoliopsida</taxon>
        <taxon>eudicotyledons</taxon>
        <taxon>Gunneridae</taxon>
        <taxon>Pentapetalae</taxon>
        <taxon>rosids</taxon>
        <taxon>malvids</taxon>
        <taxon>Brassicales</taxon>
        <taxon>Brassicaceae</taxon>
        <taxon>Brassiceae</taxon>
        <taxon>Brassica</taxon>
    </lineage>
</organism>
<reference evidence="1" key="1">
    <citation type="submission" date="2019-12" db="EMBL/GenBank/DDBJ databases">
        <title>Genome sequencing and annotation of Brassica cretica.</title>
        <authorList>
            <person name="Studholme D.J."/>
            <person name="Sarris P."/>
        </authorList>
    </citation>
    <scope>NUCLEOTIDE SEQUENCE</scope>
    <source>
        <strain evidence="1">PFS-109/04</strain>
        <tissue evidence="1">Leaf</tissue>
    </source>
</reference>
<accession>A0A8S9QRJ2</accession>
<dbReference type="EMBL" id="QGKX02000996">
    <property type="protein sequence ID" value="KAF3555666.1"/>
    <property type="molecule type" value="Genomic_DNA"/>
</dbReference>
<evidence type="ECO:0000313" key="2">
    <source>
        <dbReference type="Proteomes" id="UP000712600"/>
    </source>
</evidence>
<proteinExistence type="predicted"/>
<comment type="caution">
    <text evidence="1">The sequence shown here is derived from an EMBL/GenBank/DDBJ whole genome shotgun (WGS) entry which is preliminary data.</text>
</comment>
<protein>
    <submittedName>
        <fullName evidence="1">Uncharacterized protein</fullName>
    </submittedName>
</protein>
<evidence type="ECO:0000313" key="1">
    <source>
        <dbReference type="EMBL" id="KAF3555666.1"/>
    </source>
</evidence>
<dbReference type="AlphaFoldDB" id="A0A8S9QRJ2"/>
<gene>
    <name evidence="1" type="ORF">F2Q69_00012091</name>
</gene>